<reference evidence="4 5" key="1">
    <citation type="journal article" date="2014" name="Agronomy (Basel)">
        <title>A Draft Genome Sequence for Ensete ventricosum, the Drought-Tolerant Tree Against Hunger.</title>
        <authorList>
            <person name="Harrison J."/>
            <person name="Moore K.A."/>
            <person name="Paszkiewicz K."/>
            <person name="Jones T."/>
            <person name="Grant M."/>
            <person name="Ambacheew D."/>
            <person name="Muzemil S."/>
            <person name="Studholme D.J."/>
        </authorList>
    </citation>
    <scope>NUCLEOTIDE SEQUENCE [LARGE SCALE GENOMIC DNA]</scope>
</reference>
<evidence type="ECO:0000313" key="5">
    <source>
        <dbReference type="Proteomes" id="UP000287651"/>
    </source>
</evidence>
<dbReference type="AlphaFoldDB" id="A0A426ZKP6"/>
<feature type="transmembrane region" description="Helical" evidence="1">
    <location>
        <begin position="93"/>
        <end position="110"/>
    </location>
</feature>
<feature type="domain" description="Neprosin activation peptide" evidence="3">
    <location>
        <begin position="52"/>
        <end position="89"/>
    </location>
</feature>
<protein>
    <recommendedName>
        <fullName evidence="3">Neprosin activation peptide domain-containing protein</fullName>
    </recommendedName>
</protein>
<dbReference type="Proteomes" id="UP000287651">
    <property type="component" value="Unassembled WGS sequence"/>
</dbReference>
<dbReference type="Pfam" id="PF14365">
    <property type="entry name" value="Neprosin_AP"/>
    <property type="match status" value="1"/>
</dbReference>
<keyword evidence="2" id="KW-0732">Signal</keyword>
<evidence type="ECO:0000256" key="1">
    <source>
        <dbReference type="SAM" id="Phobius"/>
    </source>
</evidence>
<evidence type="ECO:0000313" key="4">
    <source>
        <dbReference type="EMBL" id="RRT64530.1"/>
    </source>
</evidence>
<evidence type="ECO:0000259" key="3">
    <source>
        <dbReference type="Pfam" id="PF14365"/>
    </source>
</evidence>
<dbReference type="EMBL" id="AMZH03006156">
    <property type="protein sequence ID" value="RRT64530.1"/>
    <property type="molecule type" value="Genomic_DNA"/>
</dbReference>
<accession>A0A426ZKP6</accession>
<keyword evidence="1" id="KW-0812">Transmembrane</keyword>
<name>A0A426ZKP6_ENSVE</name>
<evidence type="ECO:0000256" key="2">
    <source>
        <dbReference type="SAM" id="SignalP"/>
    </source>
</evidence>
<keyword evidence="1" id="KW-1133">Transmembrane helix</keyword>
<feature type="chain" id="PRO_5019452699" description="Neprosin activation peptide domain-containing protein" evidence="2">
    <location>
        <begin position="22"/>
        <end position="129"/>
    </location>
</feature>
<feature type="signal peptide" evidence="2">
    <location>
        <begin position="1"/>
        <end position="21"/>
    </location>
</feature>
<proteinExistence type="predicted"/>
<sequence>MGAQSALLHFLALSFFVWSHAAEDKTRDLSVEEDRELERELKTLNKPFVKSFQDKYGITYDCVDIYKQPAFDHPLLKNHTLQVSYHLVPTFDMSIFFVLFFCVEHFYYFYCMKVHQESTIPASRGYLMI</sequence>
<keyword evidence="1" id="KW-0472">Membrane</keyword>
<dbReference type="InterPro" id="IPR025521">
    <property type="entry name" value="Neprosin_propep"/>
</dbReference>
<organism evidence="4 5">
    <name type="scientific">Ensete ventricosum</name>
    <name type="common">Abyssinian banana</name>
    <name type="synonym">Musa ensete</name>
    <dbReference type="NCBI Taxonomy" id="4639"/>
    <lineage>
        <taxon>Eukaryota</taxon>
        <taxon>Viridiplantae</taxon>
        <taxon>Streptophyta</taxon>
        <taxon>Embryophyta</taxon>
        <taxon>Tracheophyta</taxon>
        <taxon>Spermatophyta</taxon>
        <taxon>Magnoliopsida</taxon>
        <taxon>Liliopsida</taxon>
        <taxon>Zingiberales</taxon>
        <taxon>Musaceae</taxon>
        <taxon>Ensete</taxon>
    </lineage>
</organism>
<comment type="caution">
    <text evidence="4">The sequence shown here is derived from an EMBL/GenBank/DDBJ whole genome shotgun (WGS) entry which is preliminary data.</text>
</comment>
<gene>
    <name evidence="4" type="ORF">B296_00007355</name>
</gene>